<dbReference type="EMBL" id="MT142882">
    <property type="protein sequence ID" value="QJA89984.1"/>
    <property type="molecule type" value="Genomic_DNA"/>
</dbReference>
<reference evidence="2" key="1">
    <citation type="submission" date="2020-03" db="EMBL/GenBank/DDBJ databases">
        <title>The deep terrestrial virosphere.</title>
        <authorList>
            <person name="Holmfeldt K."/>
            <person name="Nilsson E."/>
            <person name="Simone D."/>
            <person name="Lopez-Fernandez M."/>
            <person name="Wu X."/>
            <person name="de Brujin I."/>
            <person name="Lundin D."/>
            <person name="Andersson A."/>
            <person name="Bertilsson S."/>
            <person name="Dopson M."/>
        </authorList>
    </citation>
    <scope>NUCLEOTIDE SEQUENCE</scope>
    <source>
        <strain evidence="1">MM415A03434</strain>
        <strain evidence="2">MM415B02464</strain>
    </source>
</reference>
<dbReference type="CDD" id="cd02440">
    <property type="entry name" value="AdoMet_MTases"/>
    <property type="match status" value="1"/>
</dbReference>
<sequence>MKISEYKSTIPEGVSGNWKVEKFIVSEFDEKLEIMRSMFSFSSRGRYTPQGDYTRLMRNGTCVMSDTPDELRDQRFAILEAKNHVLINGLGLGCIAELCLMKPEVSFVTVIEISEDVINLVGNYLKAKYPDKLNIVLADAMEFKPLKGAKFGMVWHDIWDNICSDNLPEMKKLHRKYGRYTEWQGSWCRERCIP</sequence>
<dbReference type="Gene3D" id="3.40.50.150">
    <property type="entry name" value="Vaccinia Virus protein VP39"/>
    <property type="match status" value="1"/>
</dbReference>
<evidence type="ECO:0000313" key="1">
    <source>
        <dbReference type="EMBL" id="QJA70974.1"/>
    </source>
</evidence>
<dbReference type="InterPro" id="IPR029063">
    <property type="entry name" value="SAM-dependent_MTases_sf"/>
</dbReference>
<name>A0A6M3L984_9ZZZZ</name>
<protein>
    <recommendedName>
        <fullName evidence="3">Methyltransferase</fullName>
    </recommendedName>
</protein>
<evidence type="ECO:0008006" key="3">
    <source>
        <dbReference type="Google" id="ProtNLM"/>
    </source>
</evidence>
<proteinExistence type="predicted"/>
<accession>A0A6M3L984</accession>
<dbReference type="AlphaFoldDB" id="A0A6M3L984"/>
<gene>
    <name evidence="1" type="ORF">MM415A03434_0003</name>
    <name evidence="2" type="ORF">MM415B02464_0016</name>
</gene>
<dbReference type="EMBL" id="MT141837">
    <property type="protein sequence ID" value="QJA70974.1"/>
    <property type="molecule type" value="Genomic_DNA"/>
</dbReference>
<dbReference type="SUPFAM" id="SSF53335">
    <property type="entry name" value="S-adenosyl-L-methionine-dependent methyltransferases"/>
    <property type="match status" value="1"/>
</dbReference>
<organism evidence="2">
    <name type="scientific">viral metagenome</name>
    <dbReference type="NCBI Taxonomy" id="1070528"/>
    <lineage>
        <taxon>unclassified sequences</taxon>
        <taxon>metagenomes</taxon>
        <taxon>organismal metagenomes</taxon>
    </lineage>
</organism>
<evidence type="ECO:0000313" key="2">
    <source>
        <dbReference type="EMBL" id="QJA89984.1"/>
    </source>
</evidence>